<name>A0A1F6CL12_HANXR</name>
<organism evidence="3 4">
    <name type="scientific">Handelsmanbacteria sp. (strain RIFCSPLOWO2_12_FULL_64_10)</name>
    <dbReference type="NCBI Taxonomy" id="1817868"/>
    <lineage>
        <taxon>Bacteria</taxon>
        <taxon>Candidatus Handelsmaniibacteriota</taxon>
    </lineage>
</organism>
<evidence type="ECO:0000256" key="1">
    <source>
        <dbReference type="ARBA" id="ARBA00038248"/>
    </source>
</evidence>
<evidence type="ECO:0000259" key="2">
    <source>
        <dbReference type="Pfam" id="PF05168"/>
    </source>
</evidence>
<evidence type="ECO:0000313" key="4">
    <source>
        <dbReference type="Proteomes" id="UP000178606"/>
    </source>
</evidence>
<feature type="domain" description="HEPN" evidence="2">
    <location>
        <begin position="2"/>
        <end position="106"/>
    </location>
</feature>
<gene>
    <name evidence="3" type="ORF">A3F84_08895</name>
</gene>
<dbReference type="Gene3D" id="1.20.120.330">
    <property type="entry name" value="Nucleotidyltransferases domain 2"/>
    <property type="match status" value="1"/>
</dbReference>
<sequence>MRAASSLLDENFYRDSISRSYYAMFYAATAALLIIGQEASSHAALVAQFSEHLVNTGYIPKEFGRTLNRAMNIRMNADYDVSAKITKDLALKGLKDARRFVDAVRKFMQSKGVEVR</sequence>
<dbReference type="EMBL" id="MFKF01000218">
    <property type="protein sequence ID" value="OGG49933.1"/>
    <property type="molecule type" value="Genomic_DNA"/>
</dbReference>
<reference evidence="3 4" key="1">
    <citation type="journal article" date="2016" name="Nat. Commun.">
        <title>Thousands of microbial genomes shed light on interconnected biogeochemical processes in an aquifer system.</title>
        <authorList>
            <person name="Anantharaman K."/>
            <person name="Brown C.T."/>
            <person name="Hug L.A."/>
            <person name="Sharon I."/>
            <person name="Castelle C.J."/>
            <person name="Probst A.J."/>
            <person name="Thomas B.C."/>
            <person name="Singh A."/>
            <person name="Wilkins M.J."/>
            <person name="Karaoz U."/>
            <person name="Brodie E.L."/>
            <person name="Williams K.H."/>
            <person name="Hubbard S.S."/>
            <person name="Banfield J.F."/>
        </authorList>
    </citation>
    <scope>NUCLEOTIDE SEQUENCE [LARGE SCALE GENOMIC DNA]</scope>
    <source>
        <strain evidence="4">RIFCSPLOWO2_12_FULL_64_10</strain>
    </source>
</reference>
<protein>
    <recommendedName>
        <fullName evidence="2">HEPN domain-containing protein</fullName>
    </recommendedName>
</protein>
<proteinExistence type="inferred from homology"/>
<dbReference type="PANTHER" id="PTHR36565">
    <property type="entry name" value="UPF0332 PROTEIN TM_1000"/>
    <property type="match status" value="1"/>
</dbReference>
<dbReference type="Proteomes" id="UP000178606">
    <property type="component" value="Unassembled WGS sequence"/>
</dbReference>
<comment type="caution">
    <text evidence="3">The sequence shown here is derived from an EMBL/GenBank/DDBJ whole genome shotgun (WGS) entry which is preliminary data.</text>
</comment>
<accession>A0A1F6CL12</accession>
<comment type="similarity">
    <text evidence="1">Belongs to the UPF0332 family.</text>
</comment>
<dbReference type="Pfam" id="PF05168">
    <property type="entry name" value="HEPN"/>
    <property type="match status" value="1"/>
</dbReference>
<dbReference type="AlphaFoldDB" id="A0A1F6CL12"/>
<dbReference type="InterPro" id="IPR052226">
    <property type="entry name" value="UPF0332_toxin"/>
</dbReference>
<evidence type="ECO:0000313" key="3">
    <source>
        <dbReference type="EMBL" id="OGG49933.1"/>
    </source>
</evidence>
<dbReference type="PANTHER" id="PTHR36565:SF1">
    <property type="entry name" value="UPF0332 PROTEIN TM_1000"/>
    <property type="match status" value="1"/>
</dbReference>
<dbReference type="InterPro" id="IPR007842">
    <property type="entry name" value="HEPN_dom"/>
</dbReference>